<keyword evidence="5" id="KW-0813">Transport</keyword>
<keyword evidence="6" id="KW-1185">Reference proteome</keyword>
<feature type="signal peptide" evidence="4">
    <location>
        <begin position="1"/>
        <end position="21"/>
    </location>
</feature>
<evidence type="ECO:0000256" key="2">
    <source>
        <dbReference type="ARBA" id="ARBA00008520"/>
    </source>
</evidence>
<dbReference type="Gene3D" id="3.40.190.10">
    <property type="entry name" value="Periplasmic binding protein-like II"/>
    <property type="match status" value="2"/>
</dbReference>
<dbReference type="GO" id="GO:0042597">
    <property type="term" value="C:periplasmic space"/>
    <property type="evidence" value="ECO:0007669"/>
    <property type="project" value="UniProtKB-SubCell"/>
</dbReference>
<name>A0A7W6IM25_9HYPH</name>
<reference evidence="5 6" key="1">
    <citation type="submission" date="2020-08" db="EMBL/GenBank/DDBJ databases">
        <title>Genomic Encyclopedia of Type Strains, Phase IV (KMG-IV): sequencing the most valuable type-strain genomes for metagenomic binning, comparative biology and taxonomic classification.</title>
        <authorList>
            <person name="Goeker M."/>
        </authorList>
    </citation>
    <scope>NUCLEOTIDE SEQUENCE [LARGE SCALE GENOMIC DNA]</scope>
    <source>
        <strain evidence="5 6">DSM 23447</strain>
    </source>
</reference>
<sequence length="448" mass="48759">MQEFRLKKGLAGSLLATSVLALSMAVLPSGAAAQDSDLQGEIRFSWWGGQVRNDKTDQIIQLFEGQHPNVSIVRENADWSPYWERLTIQSTGNNQPCAITMQTRWLATYARPDILMPLDELVENGTLDVSGIPEPVLNSARGADGNLYMIPHGVFYFALMYNEQMAQAAADAGVAPLEYPYTWDEFAEYLTAILPHLPEGAASVHNMGREQDAFVTWVQSHGEDVFDGSNVGFTKDVAIQWFEYWEALRTAGVTEPPEVMISDNSALIEESNIANNRGFMTNRPPNQLGSVQTTVDTVSPGTTIGIMPYPVGPDGTVGMDIGANGIAIGASCDEALVPVAAEWINFWTQNEEAAGIYESDNGVVSIPALATAQAEDPETQPTQVQHIKLYQDVIDDANPVFWPAGGYQALTDTLNRAYDAVAFGQLSPEQGADQLIADLQQQLTQAAR</sequence>
<dbReference type="SUPFAM" id="SSF53850">
    <property type="entry name" value="Periplasmic binding protein-like II"/>
    <property type="match status" value="1"/>
</dbReference>
<comment type="subcellular location">
    <subcellularLocation>
        <location evidence="1">Periplasm</location>
    </subcellularLocation>
</comment>
<evidence type="ECO:0000256" key="1">
    <source>
        <dbReference type="ARBA" id="ARBA00004418"/>
    </source>
</evidence>
<dbReference type="PANTHER" id="PTHR43649:SF11">
    <property type="entry name" value="ABC TRANSPORTER SUBSTRATE-BINDING PROTEIN YESO-RELATED"/>
    <property type="match status" value="1"/>
</dbReference>
<comment type="caution">
    <text evidence="5">The sequence shown here is derived from an EMBL/GenBank/DDBJ whole genome shotgun (WGS) entry which is preliminary data.</text>
</comment>
<proteinExistence type="inferred from homology"/>
<organism evidence="5 6">
    <name type="scientific">Devosia subaequoris</name>
    <dbReference type="NCBI Taxonomy" id="395930"/>
    <lineage>
        <taxon>Bacteria</taxon>
        <taxon>Pseudomonadati</taxon>
        <taxon>Pseudomonadota</taxon>
        <taxon>Alphaproteobacteria</taxon>
        <taxon>Hyphomicrobiales</taxon>
        <taxon>Devosiaceae</taxon>
        <taxon>Devosia</taxon>
    </lineage>
</organism>
<comment type="similarity">
    <text evidence="2">Belongs to the bacterial solute-binding protein 1 family.</text>
</comment>
<evidence type="ECO:0000256" key="4">
    <source>
        <dbReference type="SAM" id="SignalP"/>
    </source>
</evidence>
<gene>
    <name evidence="5" type="ORF">GGR20_001741</name>
</gene>
<dbReference type="RefSeq" id="WP_183310817.1">
    <property type="nucleotide sequence ID" value="NZ_JACIEW010000003.1"/>
</dbReference>
<evidence type="ECO:0000313" key="6">
    <source>
        <dbReference type="Proteomes" id="UP000547011"/>
    </source>
</evidence>
<dbReference type="Pfam" id="PF01547">
    <property type="entry name" value="SBP_bac_1"/>
    <property type="match status" value="1"/>
</dbReference>
<protein>
    <submittedName>
        <fullName evidence="5">Multiple sugar transport system substrate-binding protein</fullName>
    </submittedName>
</protein>
<dbReference type="Proteomes" id="UP000547011">
    <property type="component" value="Unassembled WGS sequence"/>
</dbReference>
<dbReference type="AlphaFoldDB" id="A0A7W6IM25"/>
<dbReference type="EMBL" id="JACIEW010000003">
    <property type="protein sequence ID" value="MBB4052099.1"/>
    <property type="molecule type" value="Genomic_DNA"/>
</dbReference>
<dbReference type="InterPro" id="IPR050490">
    <property type="entry name" value="Bact_solute-bd_prot1"/>
</dbReference>
<evidence type="ECO:0000256" key="3">
    <source>
        <dbReference type="ARBA" id="ARBA00022764"/>
    </source>
</evidence>
<dbReference type="PANTHER" id="PTHR43649">
    <property type="entry name" value="ARABINOSE-BINDING PROTEIN-RELATED"/>
    <property type="match status" value="1"/>
</dbReference>
<evidence type="ECO:0000313" key="5">
    <source>
        <dbReference type="EMBL" id="MBB4052099.1"/>
    </source>
</evidence>
<accession>A0A7W6IM25</accession>
<dbReference type="InterPro" id="IPR006059">
    <property type="entry name" value="SBP"/>
</dbReference>
<feature type="chain" id="PRO_5030741626" evidence="4">
    <location>
        <begin position="22"/>
        <end position="448"/>
    </location>
</feature>
<keyword evidence="3" id="KW-0574">Periplasm</keyword>
<keyword evidence="5" id="KW-0762">Sugar transport</keyword>
<keyword evidence="4" id="KW-0732">Signal</keyword>